<dbReference type="PANTHER" id="PTHR23526:SF2">
    <property type="entry name" value="MAJOR FACILITATOR SUPERFAMILY (MFS) PROFILE DOMAIN-CONTAINING PROTEIN"/>
    <property type="match status" value="1"/>
</dbReference>
<comment type="subcellular location">
    <subcellularLocation>
        <location evidence="1">Cell membrane</location>
        <topology evidence="1">Multi-pass membrane protein</topology>
    </subcellularLocation>
</comment>
<feature type="transmembrane region" description="Helical" evidence="6">
    <location>
        <begin position="381"/>
        <end position="399"/>
    </location>
</feature>
<feature type="transmembrane region" description="Helical" evidence="6">
    <location>
        <begin position="317"/>
        <end position="340"/>
    </location>
</feature>
<organism evidence="8 9">
    <name type="scientific">Caloramator fervidus</name>
    <dbReference type="NCBI Taxonomy" id="29344"/>
    <lineage>
        <taxon>Bacteria</taxon>
        <taxon>Bacillati</taxon>
        <taxon>Bacillota</taxon>
        <taxon>Clostridia</taxon>
        <taxon>Eubacteriales</taxon>
        <taxon>Clostridiaceae</taxon>
        <taxon>Caloramator</taxon>
    </lineage>
</organism>
<dbReference type="Gene3D" id="1.20.1250.20">
    <property type="entry name" value="MFS general substrate transporter like domains"/>
    <property type="match status" value="2"/>
</dbReference>
<evidence type="ECO:0000256" key="4">
    <source>
        <dbReference type="ARBA" id="ARBA00022989"/>
    </source>
</evidence>
<keyword evidence="3 6" id="KW-0812">Transmembrane</keyword>
<feature type="transmembrane region" description="Helical" evidence="6">
    <location>
        <begin position="76"/>
        <end position="95"/>
    </location>
</feature>
<feature type="domain" description="Major facilitator superfamily (MFS) profile" evidence="7">
    <location>
        <begin position="226"/>
        <end position="404"/>
    </location>
</feature>
<feature type="transmembrane region" description="Helical" evidence="6">
    <location>
        <begin position="101"/>
        <end position="121"/>
    </location>
</feature>
<name>A0A1H5RM03_9CLOT</name>
<feature type="transmembrane region" description="Helical" evidence="6">
    <location>
        <begin position="12"/>
        <end position="32"/>
    </location>
</feature>
<accession>A0A1H5RM03</accession>
<dbReference type="Proteomes" id="UP000242850">
    <property type="component" value="Unassembled WGS sequence"/>
</dbReference>
<evidence type="ECO:0000313" key="9">
    <source>
        <dbReference type="Proteomes" id="UP000242850"/>
    </source>
</evidence>
<evidence type="ECO:0000259" key="7">
    <source>
        <dbReference type="PROSITE" id="PS50850"/>
    </source>
</evidence>
<dbReference type="OrthoDB" id="1704268at2"/>
<gene>
    <name evidence="8" type="ORF">SAMN05660865_00116</name>
</gene>
<dbReference type="PROSITE" id="PS50850">
    <property type="entry name" value="MFS"/>
    <property type="match status" value="1"/>
</dbReference>
<feature type="transmembrane region" description="Helical" evidence="6">
    <location>
        <begin position="292"/>
        <end position="311"/>
    </location>
</feature>
<evidence type="ECO:0000256" key="2">
    <source>
        <dbReference type="ARBA" id="ARBA00022448"/>
    </source>
</evidence>
<dbReference type="Pfam" id="PF07690">
    <property type="entry name" value="MFS_1"/>
    <property type="match status" value="1"/>
</dbReference>
<dbReference type="RefSeq" id="WP_159945759.1">
    <property type="nucleotide sequence ID" value="NZ_FNUK01000001.1"/>
</dbReference>
<feature type="transmembrane region" description="Helical" evidence="6">
    <location>
        <begin position="142"/>
        <end position="161"/>
    </location>
</feature>
<reference evidence="9" key="1">
    <citation type="submission" date="2016-10" db="EMBL/GenBank/DDBJ databases">
        <authorList>
            <person name="Varghese N."/>
            <person name="Submissions S."/>
        </authorList>
    </citation>
    <scope>NUCLEOTIDE SEQUENCE [LARGE SCALE GENOMIC DNA]</scope>
    <source>
        <strain evidence="9">DSM 5463</strain>
    </source>
</reference>
<feature type="transmembrane region" description="Helical" evidence="6">
    <location>
        <begin position="261"/>
        <end position="280"/>
    </location>
</feature>
<feature type="transmembrane region" description="Helical" evidence="6">
    <location>
        <begin position="44"/>
        <end position="64"/>
    </location>
</feature>
<dbReference type="InterPro" id="IPR052528">
    <property type="entry name" value="Sugar_transport-like"/>
</dbReference>
<keyword evidence="2" id="KW-0813">Transport</keyword>
<proteinExistence type="predicted"/>
<dbReference type="InterPro" id="IPR020846">
    <property type="entry name" value="MFS_dom"/>
</dbReference>
<keyword evidence="5 6" id="KW-0472">Membrane</keyword>
<dbReference type="GO" id="GO:0022857">
    <property type="term" value="F:transmembrane transporter activity"/>
    <property type="evidence" value="ECO:0007669"/>
    <property type="project" value="InterPro"/>
</dbReference>
<protein>
    <submittedName>
        <fullName evidence="8">MFS-type transporter involved in bile tolerance, Atg22 family</fullName>
    </submittedName>
</protein>
<evidence type="ECO:0000256" key="3">
    <source>
        <dbReference type="ARBA" id="ARBA00022692"/>
    </source>
</evidence>
<dbReference type="PANTHER" id="PTHR23526">
    <property type="entry name" value="INTEGRAL MEMBRANE TRANSPORT PROTEIN-RELATED"/>
    <property type="match status" value="1"/>
</dbReference>
<keyword evidence="4 6" id="KW-1133">Transmembrane helix</keyword>
<evidence type="ECO:0000256" key="5">
    <source>
        <dbReference type="ARBA" id="ARBA00023136"/>
    </source>
</evidence>
<feature type="transmembrane region" description="Helical" evidence="6">
    <location>
        <begin position="173"/>
        <end position="193"/>
    </location>
</feature>
<feature type="transmembrane region" description="Helical" evidence="6">
    <location>
        <begin position="352"/>
        <end position="369"/>
    </location>
</feature>
<feature type="transmembrane region" description="Helical" evidence="6">
    <location>
        <begin position="227"/>
        <end position="249"/>
    </location>
</feature>
<dbReference type="InterPro" id="IPR036259">
    <property type="entry name" value="MFS_trans_sf"/>
</dbReference>
<sequence>MKFKNNFFLNNLNGILQVISVNLATSFAGLFLKRLNANDELVSLFNSLPAFFSILAIFLGGIILTNTKNKKRTTSLCFLATRFFYLTMALVPFLPKNTRPLAFVILYSAMNFPNSIAIFLWQSLIADIFPPGDREASLSSRNSIATLVGTITTLTTGFLLYSISKTKSQLISLYQIAFIVAFIFGVLEVIVLIMHRIPKNLKHAEVSNENNKISIDFIKNLPKHKNYLIFIITIFIFHFTWQMAWPLFLTYEVDYLKTNEMWTSIISAINGLAMAFGYKFWGHFSKNKGNSLAITIASLGMAVAPFAYSISNKIYQVTYFVPLTGLSTSGVMLLLLNSLYEVCPRENRTSFIAFYNLITNITLVISPWVGMRLYKITDIKTALVIIGFLRIFSGLMFVIRHKIS</sequence>
<evidence type="ECO:0000313" key="8">
    <source>
        <dbReference type="EMBL" id="SEF39403.1"/>
    </source>
</evidence>
<keyword evidence="9" id="KW-1185">Reference proteome</keyword>
<dbReference type="AlphaFoldDB" id="A0A1H5RM03"/>
<evidence type="ECO:0000256" key="6">
    <source>
        <dbReference type="SAM" id="Phobius"/>
    </source>
</evidence>
<dbReference type="InterPro" id="IPR011701">
    <property type="entry name" value="MFS"/>
</dbReference>
<dbReference type="GO" id="GO:0005886">
    <property type="term" value="C:plasma membrane"/>
    <property type="evidence" value="ECO:0007669"/>
    <property type="project" value="UniProtKB-SubCell"/>
</dbReference>
<dbReference type="SUPFAM" id="SSF103473">
    <property type="entry name" value="MFS general substrate transporter"/>
    <property type="match status" value="1"/>
</dbReference>
<evidence type="ECO:0000256" key="1">
    <source>
        <dbReference type="ARBA" id="ARBA00004651"/>
    </source>
</evidence>
<dbReference type="EMBL" id="FNUK01000001">
    <property type="protein sequence ID" value="SEF39403.1"/>
    <property type="molecule type" value="Genomic_DNA"/>
</dbReference>